<feature type="region of interest" description="Disordered" evidence="1">
    <location>
        <begin position="1"/>
        <end position="128"/>
    </location>
</feature>
<dbReference type="InterPro" id="IPR024388">
    <property type="entry name" value="Ribosomal_mL58"/>
</dbReference>
<protein>
    <submittedName>
        <fullName evidence="2">Mitochondrial ribosomal protein subunit L20-domain-containing protein</fullName>
    </submittedName>
</protein>
<proteinExistence type="predicted"/>
<feature type="compositionally biased region" description="Basic and acidic residues" evidence="1">
    <location>
        <begin position="117"/>
        <end position="128"/>
    </location>
</feature>
<feature type="compositionally biased region" description="Basic and acidic residues" evidence="1">
    <location>
        <begin position="168"/>
        <end position="191"/>
    </location>
</feature>
<gene>
    <name evidence="2" type="ORF">BD310DRAFT_974826</name>
</gene>
<feature type="compositionally biased region" description="Basic and acidic residues" evidence="1">
    <location>
        <begin position="48"/>
        <end position="64"/>
    </location>
</feature>
<sequence length="207" mass="23471">MPKSDSKHGTCHMGLSRAALNISSSPAMPPRLSLPSLRFSSRSYATRLPERPPYRAPDPLRDNPHATYAELQENVTFIHRPPPTAPSPLSYTTSPASPLLKSSGFSTTGELPPTFSKQHEEKPRLSDEDVARIRQLRREDPTTWTRGRLAKEFNCTPWFVGKITSLKGPDRRKAKETAEEEHAANRAKWGERKSLSVDIRKKRKEFW</sequence>
<keyword evidence="2" id="KW-0689">Ribosomal protein</keyword>
<feature type="region of interest" description="Disordered" evidence="1">
    <location>
        <begin position="167"/>
        <end position="191"/>
    </location>
</feature>
<organism evidence="2 3">
    <name type="scientific">Dichomitus squalens</name>
    <dbReference type="NCBI Taxonomy" id="114155"/>
    <lineage>
        <taxon>Eukaryota</taxon>
        <taxon>Fungi</taxon>
        <taxon>Dikarya</taxon>
        <taxon>Basidiomycota</taxon>
        <taxon>Agaricomycotina</taxon>
        <taxon>Agaricomycetes</taxon>
        <taxon>Polyporales</taxon>
        <taxon>Polyporaceae</taxon>
        <taxon>Dichomitus</taxon>
    </lineage>
</organism>
<dbReference type="PANTHER" id="PTHR28266">
    <property type="entry name" value="54S RIBOSOMAL PROTEIN L20, MITOCHONDRIAL"/>
    <property type="match status" value="1"/>
</dbReference>
<dbReference type="EMBL" id="ML145096">
    <property type="protein sequence ID" value="TBU61859.1"/>
    <property type="molecule type" value="Genomic_DNA"/>
</dbReference>
<evidence type="ECO:0000313" key="2">
    <source>
        <dbReference type="EMBL" id="TBU61859.1"/>
    </source>
</evidence>
<evidence type="ECO:0000313" key="3">
    <source>
        <dbReference type="Proteomes" id="UP000292082"/>
    </source>
</evidence>
<accession>A0A4V2K4M3</accession>
<dbReference type="AlphaFoldDB" id="A0A4V2K4M3"/>
<reference evidence="2 3" key="1">
    <citation type="submission" date="2019-01" db="EMBL/GenBank/DDBJ databases">
        <title>Draft genome sequences of three monokaryotic isolates of the white-rot basidiomycete fungus Dichomitus squalens.</title>
        <authorList>
            <consortium name="DOE Joint Genome Institute"/>
            <person name="Lopez S.C."/>
            <person name="Andreopoulos B."/>
            <person name="Pangilinan J."/>
            <person name="Lipzen A."/>
            <person name="Riley R."/>
            <person name="Ahrendt S."/>
            <person name="Ng V."/>
            <person name="Barry K."/>
            <person name="Daum C."/>
            <person name="Grigoriev I.V."/>
            <person name="Hilden K.S."/>
            <person name="Makela M.R."/>
            <person name="de Vries R.P."/>
        </authorList>
    </citation>
    <scope>NUCLEOTIDE SEQUENCE [LARGE SCALE GENOMIC DNA]</scope>
    <source>
        <strain evidence="2 3">CBS 464.89</strain>
    </source>
</reference>
<dbReference type="GO" id="GO:0005762">
    <property type="term" value="C:mitochondrial large ribosomal subunit"/>
    <property type="evidence" value="ECO:0007669"/>
    <property type="project" value="TreeGrafter"/>
</dbReference>
<keyword evidence="3" id="KW-1185">Reference proteome</keyword>
<dbReference type="Proteomes" id="UP000292082">
    <property type="component" value="Unassembled WGS sequence"/>
</dbReference>
<feature type="compositionally biased region" description="Low complexity" evidence="1">
    <location>
        <begin position="23"/>
        <end position="43"/>
    </location>
</feature>
<dbReference type="STRING" id="114155.A0A4V2K4M3"/>
<keyword evidence="2" id="KW-0687">Ribonucleoprotein</keyword>
<evidence type="ECO:0000256" key="1">
    <source>
        <dbReference type="SAM" id="MobiDB-lite"/>
    </source>
</evidence>
<name>A0A4V2K4M3_9APHY</name>
<dbReference type="Pfam" id="PF12824">
    <property type="entry name" value="MRP-L20"/>
    <property type="match status" value="1"/>
</dbReference>
<feature type="compositionally biased region" description="Polar residues" evidence="1">
    <location>
        <begin position="87"/>
        <end position="96"/>
    </location>
</feature>
<dbReference type="PANTHER" id="PTHR28266:SF1">
    <property type="entry name" value="LARGE RIBOSOMAL SUBUNIT PROTEIN ML58"/>
    <property type="match status" value="1"/>
</dbReference>
<dbReference type="GO" id="GO:0003735">
    <property type="term" value="F:structural constituent of ribosome"/>
    <property type="evidence" value="ECO:0007669"/>
    <property type="project" value="TreeGrafter"/>
</dbReference>